<dbReference type="Proteomes" id="UP000614741">
    <property type="component" value="Unassembled WGS sequence"/>
</dbReference>
<gene>
    <name evidence="3" type="ORF">Cph01nite_00770</name>
</gene>
<evidence type="ECO:0000256" key="2">
    <source>
        <dbReference type="SAM" id="Phobius"/>
    </source>
</evidence>
<evidence type="ECO:0008006" key="5">
    <source>
        <dbReference type="Google" id="ProtNLM"/>
    </source>
</evidence>
<proteinExistence type="predicted"/>
<name>A0ABQ4DG54_9CELL</name>
<feature type="compositionally biased region" description="Basic and acidic residues" evidence="1">
    <location>
        <begin position="91"/>
        <end position="101"/>
    </location>
</feature>
<keyword evidence="2" id="KW-1133">Transmembrane helix</keyword>
<organism evidence="3 4">
    <name type="scientific">Cellulomonas phragmiteti</name>
    <dbReference type="NCBI Taxonomy" id="478780"/>
    <lineage>
        <taxon>Bacteria</taxon>
        <taxon>Bacillati</taxon>
        <taxon>Actinomycetota</taxon>
        <taxon>Actinomycetes</taxon>
        <taxon>Micrococcales</taxon>
        <taxon>Cellulomonadaceae</taxon>
        <taxon>Cellulomonas</taxon>
    </lineage>
</organism>
<evidence type="ECO:0000313" key="3">
    <source>
        <dbReference type="EMBL" id="GIG38315.1"/>
    </source>
</evidence>
<evidence type="ECO:0000313" key="4">
    <source>
        <dbReference type="Proteomes" id="UP000614741"/>
    </source>
</evidence>
<keyword evidence="2" id="KW-0812">Transmembrane</keyword>
<comment type="caution">
    <text evidence="3">The sequence shown here is derived from an EMBL/GenBank/DDBJ whole genome shotgun (WGS) entry which is preliminary data.</text>
</comment>
<dbReference type="EMBL" id="BONP01000001">
    <property type="protein sequence ID" value="GIG38315.1"/>
    <property type="molecule type" value="Genomic_DNA"/>
</dbReference>
<dbReference type="RefSeq" id="WP_203670383.1">
    <property type="nucleotide sequence ID" value="NZ_BONP01000001.1"/>
</dbReference>
<feature type="region of interest" description="Disordered" evidence="1">
    <location>
        <begin position="75"/>
        <end position="101"/>
    </location>
</feature>
<sequence length="101" mass="10235">MGRHDGRAAEPAARGYVRLGRAVARWSGRLLLGAFAGGVVLAATLWAGTSWEAARALGGAAAVLVVVASALAGTLPAVPEPAPPAVQDGPGTRRTEPRDDR</sequence>
<protein>
    <recommendedName>
        <fullName evidence="5">Phage holin family protein</fullName>
    </recommendedName>
</protein>
<accession>A0ABQ4DG54</accession>
<evidence type="ECO:0000256" key="1">
    <source>
        <dbReference type="SAM" id="MobiDB-lite"/>
    </source>
</evidence>
<feature type="transmembrane region" description="Helical" evidence="2">
    <location>
        <begin position="30"/>
        <end position="49"/>
    </location>
</feature>
<keyword evidence="4" id="KW-1185">Reference proteome</keyword>
<feature type="transmembrane region" description="Helical" evidence="2">
    <location>
        <begin position="56"/>
        <end position="78"/>
    </location>
</feature>
<keyword evidence="2" id="KW-0472">Membrane</keyword>
<reference evidence="3 4" key="1">
    <citation type="submission" date="2021-01" db="EMBL/GenBank/DDBJ databases">
        <title>Whole genome shotgun sequence of Cellulomonas phragmiteti NBRC 110785.</title>
        <authorList>
            <person name="Komaki H."/>
            <person name="Tamura T."/>
        </authorList>
    </citation>
    <scope>NUCLEOTIDE SEQUENCE [LARGE SCALE GENOMIC DNA]</scope>
    <source>
        <strain evidence="3 4">NBRC 110785</strain>
    </source>
</reference>